<accession>A0AAV4NVR2</accession>
<keyword evidence="2" id="KW-1185">Reference proteome</keyword>
<gene>
    <name evidence="1" type="ORF">CEXT_650661</name>
</gene>
<reference evidence="1 2" key="1">
    <citation type="submission" date="2021-06" db="EMBL/GenBank/DDBJ databases">
        <title>Caerostris extrusa draft genome.</title>
        <authorList>
            <person name="Kono N."/>
            <person name="Arakawa K."/>
        </authorList>
    </citation>
    <scope>NUCLEOTIDE SEQUENCE [LARGE SCALE GENOMIC DNA]</scope>
</reference>
<comment type="caution">
    <text evidence="1">The sequence shown here is derived from an EMBL/GenBank/DDBJ whole genome shotgun (WGS) entry which is preliminary data.</text>
</comment>
<name>A0AAV4NVR2_CAEEX</name>
<dbReference type="EMBL" id="BPLR01021322">
    <property type="protein sequence ID" value="GIX88433.1"/>
    <property type="molecule type" value="Genomic_DNA"/>
</dbReference>
<organism evidence="1 2">
    <name type="scientific">Caerostris extrusa</name>
    <name type="common">Bark spider</name>
    <name type="synonym">Caerostris bankana</name>
    <dbReference type="NCBI Taxonomy" id="172846"/>
    <lineage>
        <taxon>Eukaryota</taxon>
        <taxon>Metazoa</taxon>
        <taxon>Ecdysozoa</taxon>
        <taxon>Arthropoda</taxon>
        <taxon>Chelicerata</taxon>
        <taxon>Arachnida</taxon>
        <taxon>Araneae</taxon>
        <taxon>Araneomorphae</taxon>
        <taxon>Entelegynae</taxon>
        <taxon>Araneoidea</taxon>
        <taxon>Araneidae</taxon>
        <taxon>Caerostris</taxon>
    </lineage>
</organism>
<evidence type="ECO:0000313" key="1">
    <source>
        <dbReference type="EMBL" id="GIX88433.1"/>
    </source>
</evidence>
<dbReference type="AlphaFoldDB" id="A0AAV4NVR2"/>
<proteinExistence type="predicted"/>
<sequence>MIVSSYLWKGHCGMIAVVCWDPAATFHSGFIVRFDIFRFRVNLWFQLRFGISMKESLDILLNLEMKEESIFMASSFSALVKERADPAMDVIRLATVGDVEIYLLFYSLSKLYP</sequence>
<dbReference type="Proteomes" id="UP001054945">
    <property type="component" value="Unassembled WGS sequence"/>
</dbReference>
<protein>
    <submittedName>
        <fullName evidence="1">Uncharacterized protein</fullName>
    </submittedName>
</protein>
<evidence type="ECO:0000313" key="2">
    <source>
        <dbReference type="Proteomes" id="UP001054945"/>
    </source>
</evidence>